<evidence type="ECO:0000256" key="1">
    <source>
        <dbReference type="ARBA" id="ARBA00006227"/>
    </source>
</evidence>
<dbReference type="Proteomes" id="UP000199400">
    <property type="component" value="Unassembled WGS sequence"/>
</dbReference>
<dbReference type="OrthoDB" id="9801330at2"/>
<keyword evidence="3 4" id="KW-0687">Ribonucleoprotein</keyword>
<comment type="function">
    <text evidence="4 6">This protein is one of the early assembly proteins of the 50S ribosomal subunit, although it is not seen to bind rRNA by itself. It is important during the early stages of 50S assembly.</text>
</comment>
<evidence type="ECO:0000256" key="2">
    <source>
        <dbReference type="ARBA" id="ARBA00022980"/>
    </source>
</evidence>
<evidence type="ECO:0000256" key="3">
    <source>
        <dbReference type="ARBA" id="ARBA00023274"/>
    </source>
</evidence>
<dbReference type="PANTHER" id="PTHR11545">
    <property type="entry name" value="RIBOSOMAL PROTEIN L13"/>
    <property type="match status" value="1"/>
</dbReference>
<dbReference type="InterPro" id="IPR005823">
    <property type="entry name" value="Ribosomal_uL13_bac-type"/>
</dbReference>
<dbReference type="STRING" id="54.SAMN02745121_05724"/>
<evidence type="ECO:0000256" key="4">
    <source>
        <dbReference type="HAMAP-Rule" id="MF_01366"/>
    </source>
</evidence>
<dbReference type="AlphaFoldDB" id="A0A1I2DSJ2"/>
<protein>
    <recommendedName>
        <fullName evidence="4">Large ribosomal subunit protein uL13</fullName>
    </recommendedName>
</protein>
<dbReference type="InterPro" id="IPR036899">
    <property type="entry name" value="Ribosomal_uL13_sf"/>
</dbReference>
<comment type="subunit">
    <text evidence="4">Part of the 50S ribosomal subunit.</text>
</comment>
<dbReference type="GO" id="GO:0022625">
    <property type="term" value="C:cytosolic large ribosomal subunit"/>
    <property type="evidence" value="ECO:0007669"/>
    <property type="project" value="TreeGrafter"/>
</dbReference>
<comment type="similarity">
    <text evidence="1 4 5">Belongs to the universal ribosomal protein uL13 family.</text>
</comment>
<dbReference type="PROSITE" id="PS00783">
    <property type="entry name" value="RIBOSOMAL_L13"/>
    <property type="match status" value="1"/>
</dbReference>
<reference evidence="8" key="1">
    <citation type="submission" date="2016-10" db="EMBL/GenBank/DDBJ databases">
        <authorList>
            <person name="Varghese N."/>
            <person name="Submissions S."/>
        </authorList>
    </citation>
    <scope>NUCLEOTIDE SEQUENCE [LARGE SCALE GENOMIC DNA]</scope>
    <source>
        <strain evidence="8">ATCC 25963</strain>
    </source>
</reference>
<proteinExistence type="inferred from homology"/>
<dbReference type="NCBIfam" id="TIGR01066">
    <property type="entry name" value="rplM_bact"/>
    <property type="match status" value="1"/>
</dbReference>
<dbReference type="HAMAP" id="MF_01366">
    <property type="entry name" value="Ribosomal_uL13"/>
    <property type="match status" value="1"/>
</dbReference>
<dbReference type="CDD" id="cd00392">
    <property type="entry name" value="Ribosomal_L13"/>
    <property type="match status" value="1"/>
</dbReference>
<accession>A0A1I2DSJ2</accession>
<evidence type="ECO:0000256" key="6">
    <source>
        <dbReference type="RuleBase" id="RU003878"/>
    </source>
</evidence>
<organism evidence="7 8">
    <name type="scientific">Nannocystis exedens</name>
    <dbReference type="NCBI Taxonomy" id="54"/>
    <lineage>
        <taxon>Bacteria</taxon>
        <taxon>Pseudomonadati</taxon>
        <taxon>Myxococcota</taxon>
        <taxon>Polyangia</taxon>
        <taxon>Nannocystales</taxon>
        <taxon>Nannocystaceae</taxon>
        <taxon>Nannocystis</taxon>
    </lineage>
</organism>
<dbReference type="InterPro" id="IPR005822">
    <property type="entry name" value="Ribosomal_uL13"/>
</dbReference>
<dbReference type="GO" id="GO:0003735">
    <property type="term" value="F:structural constituent of ribosome"/>
    <property type="evidence" value="ECO:0007669"/>
    <property type="project" value="InterPro"/>
</dbReference>
<dbReference type="GO" id="GO:0017148">
    <property type="term" value="P:negative regulation of translation"/>
    <property type="evidence" value="ECO:0007669"/>
    <property type="project" value="TreeGrafter"/>
</dbReference>
<sequence length="144" mass="15996">MGTHYPNPADIRRDWLLIDLTGLTVGRAASQIANILRGKHKATFTPHLDVGDFVVCINADKVKLTGDKLDKKFYYFNSGFPGGMKSASARTLLAKKPEELITIAVRRMLPRSPLGRATVSKLKVFAGPEHNHQAQQPKPYKLPF</sequence>
<dbReference type="InterPro" id="IPR023563">
    <property type="entry name" value="Ribosomal_uL13_CS"/>
</dbReference>
<dbReference type="RefSeq" id="WP_096327221.1">
    <property type="nucleotide sequence ID" value="NZ_FOMX01000020.1"/>
</dbReference>
<gene>
    <name evidence="4 6" type="primary">rplM</name>
    <name evidence="7" type="ORF">SAMN02745121_05724</name>
</gene>
<dbReference type="GO" id="GO:0003729">
    <property type="term" value="F:mRNA binding"/>
    <property type="evidence" value="ECO:0007669"/>
    <property type="project" value="TreeGrafter"/>
</dbReference>
<keyword evidence="8" id="KW-1185">Reference proteome</keyword>
<dbReference type="Gene3D" id="3.90.1180.10">
    <property type="entry name" value="Ribosomal protein L13"/>
    <property type="match status" value="1"/>
</dbReference>
<evidence type="ECO:0000256" key="5">
    <source>
        <dbReference type="RuleBase" id="RU003877"/>
    </source>
</evidence>
<evidence type="ECO:0000313" key="7">
    <source>
        <dbReference type="EMBL" id="SFE83349.1"/>
    </source>
</evidence>
<name>A0A1I2DSJ2_9BACT</name>
<dbReference type="GO" id="GO:0006412">
    <property type="term" value="P:translation"/>
    <property type="evidence" value="ECO:0007669"/>
    <property type="project" value="UniProtKB-UniRule"/>
</dbReference>
<keyword evidence="2 4" id="KW-0689">Ribosomal protein</keyword>
<dbReference type="PIRSF" id="PIRSF002181">
    <property type="entry name" value="Ribosomal_L13"/>
    <property type="match status" value="1"/>
</dbReference>
<dbReference type="Pfam" id="PF00572">
    <property type="entry name" value="Ribosomal_L13"/>
    <property type="match status" value="1"/>
</dbReference>
<dbReference type="PANTHER" id="PTHR11545:SF2">
    <property type="entry name" value="LARGE RIBOSOMAL SUBUNIT PROTEIN UL13M"/>
    <property type="match status" value="1"/>
</dbReference>
<dbReference type="EMBL" id="FOMX01000020">
    <property type="protein sequence ID" value="SFE83349.1"/>
    <property type="molecule type" value="Genomic_DNA"/>
</dbReference>
<evidence type="ECO:0000313" key="8">
    <source>
        <dbReference type="Proteomes" id="UP000199400"/>
    </source>
</evidence>
<dbReference type="SUPFAM" id="SSF52161">
    <property type="entry name" value="Ribosomal protein L13"/>
    <property type="match status" value="1"/>
</dbReference>